<reference evidence="1" key="2">
    <citation type="journal article" date="2022" name="Nat. Biotechnol.">
        <title>Carbon-negative production of acetone and isopropanol by gas fermentation at industrial pilot scale.</title>
        <authorList>
            <person name="Liew F.E."/>
            <person name="Nogle R."/>
            <person name="Abdalla T."/>
            <person name="Rasor B.J."/>
            <person name="Canter C."/>
            <person name="Jensen R.O."/>
            <person name="Wang L."/>
            <person name="Strutz J."/>
            <person name="Chirania P."/>
            <person name="De Tissera S."/>
            <person name="Mueller A.P."/>
            <person name="Ruan Z."/>
            <person name="Gao A."/>
            <person name="Tran L."/>
            <person name="Engle N.L."/>
            <person name="Bromley J.C."/>
            <person name="Daniell J."/>
            <person name="Conrado R."/>
            <person name="Tschaplinski T.J."/>
            <person name="Giannone R.J."/>
            <person name="Hettich R.L."/>
            <person name="Karim A.S."/>
            <person name="Simpson S.D."/>
            <person name="Brown S.D."/>
            <person name="Leang C."/>
            <person name="Jewett M.C."/>
            <person name="Kopke M."/>
        </authorList>
    </citation>
    <scope>NUCLEOTIDE SEQUENCE</scope>
    <source>
        <strain evidence="1">DJ080</strain>
    </source>
</reference>
<dbReference type="AlphaFoldDB" id="A0AAX0AUR9"/>
<sequence>MDKKMIELQMALTNRNIYNFKISSYEKYVVKIIGYNDFNNSVEIIFDGVSFIECPTKFKGAKIRFGTNEERERLINNHIMGYMEDEERIFCFDLIGGLNKYYIFSEDFDFII</sequence>
<evidence type="ECO:0000313" key="1">
    <source>
        <dbReference type="EMBL" id="NRT86749.1"/>
    </source>
</evidence>
<reference evidence="1" key="1">
    <citation type="submission" date="2020-05" db="EMBL/GenBank/DDBJ databases">
        <authorList>
            <person name="Brown S."/>
            <person name="Huntemann M."/>
            <person name="Clum A."/>
            <person name="Spunde A."/>
            <person name="Palaniappan K."/>
            <person name="Ritter S."/>
            <person name="Mikhailova N."/>
            <person name="Chen I.-M."/>
            <person name="Stamatis D."/>
            <person name="Reddy T."/>
            <person name="O'Malley R."/>
            <person name="Daum C."/>
            <person name="Shapiro N."/>
            <person name="Ivanova N."/>
            <person name="Kyrpides N."/>
            <person name="Woyke T."/>
        </authorList>
    </citation>
    <scope>NUCLEOTIDE SEQUENCE</scope>
    <source>
        <strain evidence="1">DJ080</strain>
    </source>
</reference>
<dbReference type="RefSeq" id="WP_173710126.1">
    <property type="nucleotide sequence ID" value="NZ_JABSWW010000001.1"/>
</dbReference>
<proteinExistence type="predicted"/>
<dbReference type="EMBL" id="JABSWW010000001">
    <property type="protein sequence ID" value="NRT86749.1"/>
    <property type="molecule type" value="Genomic_DNA"/>
</dbReference>
<evidence type="ECO:0000313" key="2">
    <source>
        <dbReference type="Proteomes" id="UP001193748"/>
    </source>
</evidence>
<comment type="caution">
    <text evidence="1">The sequence shown here is derived from an EMBL/GenBank/DDBJ whole genome shotgun (WGS) entry which is preliminary data.</text>
</comment>
<gene>
    <name evidence="1" type="ORF">B0H41_000428</name>
</gene>
<accession>A0AAX0AUR9</accession>
<dbReference type="Proteomes" id="UP001193748">
    <property type="component" value="Unassembled WGS sequence"/>
</dbReference>
<name>A0AAX0AUR9_CLOBE</name>
<protein>
    <submittedName>
        <fullName evidence="1">Uncharacterized protein</fullName>
    </submittedName>
</protein>
<organism evidence="1 2">
    <name type="scientific">Clostridium beijerinckii</name>
    <name type="common">Clostridium MP</name>
    <dbReference type="NCBI Taxonomy" id="1520"/>
    <lineage>
        <taxon>Bacteria</taxon>
        <taxon>Bacillati</taxon>
        <taxon>Bacillota</taxon>
        <taxon>Clostridia</taxon>
        <taxon>Eubacteriales</taxon>
        <taxon>Clostridiaceae</taxon>
        <taxon>Clostridium</taxon>
    </lineage>
</organism>